<dbReference type="AlphaFoldDB" id="A0A7S1IGI3"/>
<name>A0A7S1IGI3_9EUGL</name>
<gene>
    <name evidence="2" type="ORF">EGYM00392_LOCUS22985</name>
</gene>
<sequence length="102" mass="11162">MISPRLNRCKLWGSRIHKRAGGLEVAVPSPILQDSPLCKVVTLPFVHGTGHALFGGLLNWPGDYRFSETTFRRGAQKLDKSVFPSGSSWGTLNAKPHPSLLP</sequence>
<feature type="region of interest" description="Disordered" evidence="1">
    <location>
        <begin position="80"/>
        <end position="102"/>
    </location>
</feature>
<proteinExistence type="predicted"/>
<organism evidence="2">
    <name type="scientific">Eutreptiella gymnastica</name>
    <dbReference type="NCBI Taxonomy" id="73025"/>
    <lineage>
        <taxon>Eukaryota</taxon>
        <taxon>Discoba</taxon>
        <taxon>Euglenozoa</taxon>
        <taxon>Euglenida</taxon>
        <taxon>Spirocuta</taxon>
        <taxon>Euglenophyceae</taxon>
        <taxon>Eutreptiales</taxon>
        <taxon>Eutreptiaceae</taxon>
        <taxon>Eutreptiella</taxon>
    </lineage>
</organism>
<evidence type="ECO:0000313" key="2">
    <source>
        <dbReference type="EMBL" id="CAD9011884.1"/>
    </source>
</evidence>
<dbReference type="EMBL" id="HBGA01061942">
    <property type="protein sequence ID" value="CAD9011884.1"/>
    <property type="molecule type" value="Transcribed_RNA"/>
</dbReference>
<accession>A0A7S1IGI3</accession>
<reference evidence="2" key="1">
    <citation type="submission" date="2021-01" db="EMBL/GenBank/DDBJ databases">
        <authorList>
            <person name="Corre E."/>
            <person name="Pelletier E."/>
            <person name="Niang G."/>
            <person name="Scheremetjew M."/>
            <person name="Finn R."/>
            <person name="Kale V."/>
            <person name="Holt S."/>
            <person name="Cochrane G."/>
            <person name="Meng A."/>
            <person name="Brown T."/>
            <person name="Cohen L."/>
        </authorList>
    </citation>
    <scope>NUCLEOTIDE SEQUENCE</scope>
    <source>
        <strain evidence="2">NIES-381</strain>
    </source>
</reference>
<protein>
    <submittedName>
        <fullName evidence="2">Uncharacterized protein</fullName>
    </submittedName>
</protein>
<evidence type="ECO:0000256" key="1">
    <source>
        <dbReference type="SAM" id="MobiDB-lite"/>
    </source>
</evidence>